<feature type="region of interest" description="Disordered" evidence="1">
    <location>
        <begin position="1"/>
        <end position="66"/>
    </location>
</feature>
<protein>
    <submittedName>
        <fullName evidence="2">Uncharacterized protein</fullName>
    </submittedName>
</protein>
<feature type="compositionally biased region" description="Basic and acidic residues" evidence="1">
    <location>
        <begin position="23"/>
        <end position="51"/>
    </location>
</feature>
<evidence type="ECO:0000313" key="2">
    <source>
        <dbReference type="EMBL" id="KAK0734721.1"/>
    </source>
</evidence>
<accession>A0AA40EEP2</accession>
<dbReference type="AlphaFoldDB" id="A0AA40EEP2"/>
<keyword evidence="3" id="KW-1185">Reference proteome</keyword>
<comment type="caution">
    <text evidence="2">The sequence shown here is derived from an EMBL/GenBank/DDBJ whole genome shotgun (WGS) entry which is preliminary data.</text>
</comment>
<dbReference type="Proteomes" id="UP001172101">
    <property type="component" value="Unassembled WGS sequence"/>
</dbReference>
<evidence type="ECO:0000256" key="1">
    <source>
        <dbReference type="SAM" id="MobiDB-lite"/>
    </source>
</evidence>
<dbReference type="EMBL" id="JAUIRO010000001">
    <property type="protein sequence ID" value="KAK0734721.1"/>
    <property type="molecule type" value="Genomic_DNA"/>
</dbReference>
<proteinExistence type="predicted"/>
<reference evidence="2" key="1">
    <citation type="submission" date="2023-06" db="EMBL/GenBank/DDBJ databases">
        <title>Genome-scale phylogeny and comparative genomics of the fungal order Sordariales.</title>
        <authorList>
            <consortium name="Lawrence Berkeley National Laboratory"/>
            <person name="Hensen N."/>
            <person name="Bonometti L."/>
            <person name="Westerberg I."/>
            <person name="Brannstrom I.O."/>
            <person name="Guillou S."/>
            <person name="Cros-Aarteil S."/>
            <person name="Calhoun S."/>
            <person name="Haridas S."/>
            <person name="Kuo A."/>
            <person name="Mondo S."/>
            <person name="Pangilinan J."/>
            <person name="Riley R."/>
            <person name="LaButti K."/>
            <person name="Andreopoulos B."/>
            <person name="Lipzen A."/>
            <person name="Chen C."/>
            <person name="Yanf M."/>
            <person name="Daum C."/>
            <person name="Ng V."/>
            <person name="Clum A."/>
            <person name="Steindorff A."/>
            <person name="Ohm R."/>
            <person name="Martin F."/>
            <person name="Silar P."/>
            <person name="Natvig D."/>
            <person name="Lalanne C."/>
            <person name="Gautier V."/>
            <person name="Ament-velasquez S.L."/>
            <person name="Kruys A."/>
            <person name="Hutchinson M.I."/>
            <person name="Powell A.J."/>
            <person name="Barry K."/>
            <person name="Miller A.N."/>
            <person name="Grigoriev I.V."/>
            <person name="Debuchy R."/>
            <person name="Gladieux P."/>
            <person name="Thoren M.H."/>
            <person name="Johannesson H."/>
        </authorList>
    </citation>
    <scope>NUCLEOTIDE SEQUENCE</scope>
    <source>
        <strain evidence="2">SMH2392-1A</strain>
    </source>
</reference>
<name>A0AA40EEP2_9PEZI</name>
<gene>
    <name evidence="2" type="ORF">B0T26DRAFT_689490</name>
</gene>
<dbReference type="GeneID" id="85324308"/>
<evidence type="ECO:0000313" key="3">
    <source>
        <dbReference type="Proteomes" id="UP001172101"/>
    </source>
</evidence>
<sequence>MPSRRVTGRVQSQRDAVGQHGAHLREPAQRADGRDHVERGVRVDGGERAEQVRVGTRRRRAAEPRV</sequence>
<dbReference type="RefSeq" id="XP_060303598.1">
    <property type="nucleotide sequence ID" value="XM_060441038.1"/>
</dbReference>
<organism evidence="2 3">
    <name type="scientific">Lasiosphaeria miniovina</name>
    <dbReference type="NCBI Taxonomy" id="1954250"/>
    <lineage>
        <taxon>Eukaryota</taxon>
        <taxon>Fungi</taxon>
        <taxon>Dikarya</taxon>
        <taxon>Ascomycota</taxon>
        <taxon>Pezizomycotina</taxon>
        <taxon>Sordariomycetes</taxon>
        <taxon>Sordariomycetidae</taxon>
        <taxon>Sordariales</taxon>
        <taxon>Lasiosphaeriaceae</taxon>
        <taxon>Lasiosphaeria</taxon>
    </lineage>
</organism>